<reference evidence="1 2" key="1">
    <citation type="journal article" date="2016" name="Nat. Commun.">
        <title>Thousands of microbial genomes shed light on interconnected biogeochemical processes in an aquifer system.</title>
        <authorList>
            <person name="Anantharaman K."/>
            <person name="Brown C.T."/>
            <person name="Hug L.A."/>
            <person name="Sharon I."/>
            <person name="Castelle C.J."/>
            <person name="Probst A.J."/>
            <person name="Thomas B.C."/>
            <person name="Singh A."/>
            <person name="Wilkins M.J."/>
            <person name="Karaoz U."/>
            <person name="Brodie E.L."/>
            <person name="Williams K.H."/>
            <person name="Hubbard S.S."/>
            <person name="Banfield J.F."/>
        </authorList>
    </citation>
    <scope>NUCLEOTIDE SEQUENCE [LARGE SCALE GENOMIC DNA]</scope>
</reference>
<evidence type="ECO:0000313" key="1">
    <source>
        <dbReference type="EMBL" id="OGG77902.1"/>
    </source>
</evidence>
<sequence length="73" mass="8558">MKNFEKPLQEFSGQELFDRINQWDPKFGILAYSEGLTETLKYPSLKIRTRKEVKNEHTAMYGKSTCPTRSNDN</sequence>
<name>A0A1F6EWI5_9BACT</name>
<gene>
    <name evidence="1" type="ORF">A3A36_02395</name>
</gene>
<organism evidence="1 2">
    <name type="scientific">Candidatus Kaiserbacteria bacterium RIFCSPLOWO2_01_FULL_52_12b</name>
    <dbReference type="NCBI Taxonomy" id="1798509"/>
    <lineage>
        <taxon>Bacteria</taxon>
        <taxon>Candidatus Kaiseribacteriota</taxon>
    </lineage>
</organism>
<evidence type="ECO:0000313" key="2">
    <source>
        <dbReference type="Proteomes" id="UP000178811"/>
    </source>
</evidence>
<accession>A0A1F6EWI5</accession>
<dbReference type="Proteomes" id="UP000178811">
    <property type="component" value="Unassembled WGS sequence"/>
</dbReference>
<dbReference type="EMBL" id="MFLW01000028">
    <property type="protein sequence ID" value="OGG77902.1"/>
    <property type="molecule type" value="Genomic_DNA"/>
</dbReference>
<comment type="caution">
    <text evidence="1">The sequence shown here is derived from an EMBL/GenBank/DDBJ whole genome shotgun (WGS) entry which is preliminary data.</text>
</comment>
<dbReference type="AlphaFoldDB" id="A0A1F6EWI5"/>
<protein>
    <submittedName>
        <fullName evidence="1">Uncharacterized protein</fullName>
    </submittedName>
</protein>
<proteinExistence type="predicted"/>